<organism evidence="1 2">
    <name type="scientific">Cucurbita argyrosperma subsp. sororia</name>
    <dbReference type="NCBI Taxonomy" id="37648"/>
    <lineage>
        <taxon>Eukaryota</taxon>
        <taxon>Viridiplantae</taxon>
        <taxon>Streptophyta</taxon>
        <taxon>Embryophyta</taxon>
        <taxon>Tracheophyta</taxon>
        <taxon>Spermatophyta</taxon>
        <taxon>Magnoliopsida</taxon>
        <taxon>eudicotyledons</taxon>
        <taxon>Gunneridae</taxon>
        <taxon>Pentapetalae</taxon>
        <taxon>rosids</taxon>
        <taxon>fabids</taxon>
        <taxon>Cucurbitales</taxon>
        <taxon>Cucurbitaceae</taxon>
        <taxon>Cucurbiteae</taxon>
        <taxon>Cucurbita</taxon>
    </lineage>
</organism>
<keyword evidence="2" id="KW-1185">Reference proteome</keyword>
<reference evidence="1 2" key="1">
    <citation type="journal article" date="2021" name="Hortic Res">
        <title>The domestication of Cucurbita argyrosperma as revealed by the genome of its wild relative.</title>
        <authorList>
            <person name="Barrera-Redondo J."/>
            <person name="Sanchez-de la Vega G."/>
            <person name="Aguirre-Liguori J.A."/>
            <person name="Castellanos-Morales G."/>
            <person name="Gutierrez-Guerrero Y.T."/>
            <person name="Aguirre-Dugua X."/>
            <person name="Aguirre-Planter E."/>
            <person name="Tenaillon M.I."/>
            <person name="Lira-Saade R."/>
            <person name="Eguiarte L.E."/>
        </authorList>
    </citation>
    <scope>NUCLEOTIDE SEQUENCE [LARGE SCALE GENOMIC DNA]</scope>
    <source>
        <strain evidence="1">JBR-2021</strain>
    </source>
</reference>
<evidence type="ECO:0000313" key="1">
    <source>
        <dbReference type="EMBL" id="KAG6575253.1"/>
    </source>
</evidence>
<dbReference type="Proteomes" id="UP000685013">
    <property type="component" value="Chromosome 17"/>
</dbReference>
<evidence type="ECO:0000313" key="2">
    <source>
        <dbReference type="Proteomes" id="UP000685013"/>
    </source>
</evidence>
<gene>
    <name evidence="1" type="primary">SDR2a</name>
    <name evidence="1" type="ORF">SDJN03_25892</name>
</gene>
<sequence>MCVNVKGVALGINHATPIMIPRATGCIISTTSVAGVSGGMGPPPTQHPNMSLRTLPMNLAAMVYVSTAFRRLELP</sequence>
<proteinExistence type="predicted"/>
<dbReference type="EMBL" id="JAGKQH010000017">
    <property type="protein sequence ID" value="KAG6575253.1"/>
    <property type="molecule type" value="Genomic_DNA"/>
</dbReference>
<protein>
    <submittedName>
        <fullName evidence="1">Short-chain dehydrogenase reductase 2a</fullName>
    </submittedName>
</protein>
<feature type="non-terminal residue" evidence="1">
    <location>
        <position position="1"/>
    </location>
</feature>
<dbReference type="AlphaFoldDB" id="A0AAV6M4E4"/>
<comment type="caution">
    <text evidence="1">The sequence shown here is derived from an EMBL/GenBank/DDBJ whole genome shotgun (WGS) entry which is preliminary data.</text>
</comment>
<name>A0AAV6M4E4_9ROSI</name>
<accession>A0AAV6M4E4</accession>